<dbReference type="GO" id="GO:0022857">
    <property type="term" value="F:transmembrane transporter activity"/>
    <property type="evidence" value="ECO:0007669"/>
    <property type="project" value="InterPro"/>
</dbReference>
<feature type="transmembrane region" description="Helical" evidence="6">
    <location>
        <begin position="446"/>
        <end position="467"/>
    </location>
</feature>
<accession>N1PGP2</accession>
<feature type="transmembrane region" description="Helical" evidence="6">
    <location>
        <begin position="155"/>
        <end position="177"/>
    </location>
</feature>
<dbReference type="OrthoDB" id="2250022at2759"/>
<dbReference type="InterPro" id="IPR020846">
    <property type="entry name" value="MFS_dom"/>
</dbReference>
<evidence type="ECO:0000256" key="1">
    <source>
        <dbReference type="ARBA" id="ARBA00004141"/>
    </source>
</evidence>
<dbReference type="PROSITE" id="PS50850">
    <property type="entry name" value="MFS"/>
    <property type="match status" value="1"/>
</dbReference>
<dbReference type="Pfam" id="PF07690">
    <property type="entry name" value="MFS_1"/>
    <property type="match status" value="1"/>
</dbReference>
<dbReference type="PANTHER" id="PTHR43791:SF84">
    <property type="entry name" value="TRANSPORTER, PUTATIVE (AFU_ORTHOLOGUE AFUA_3G09170)-RELATED"/>
    <property type="match status" value="1"/>
</dbReference>
<keyword evidence="2" id="KW-0813">Transport</keyword>
<name>N1PGP2_DOTSN</name>
<keyword evidence="9" id="KW-1185">Reference proteome</keyword>
<protein>
    <recommendedName>
        <fullName evidence="7">Major facilitator superfamily (MFS) profile domain-containing protein</fullName>
    </recommendedName>
</protein>
<dbReference type="Gene3D" id="1.20.1250.20">
    <property type="entry name" value="MFS general substrate transporter like domains"/>
    <property type="match status" value="1"/>
</dbReference>
<evidence type="ECO:0000256" key="6">
    <source>
        <dbReference type="SAM" id="Phobius"/>
    </source>
</evidence>
<comment type="subcellular location">
    <subcellularLocation>
        <location evidence="1">Membrane</location>
        <topology evidence="1">Multi-pass membrane protein</topology>
    </subcellularLocation>
</comment>
<dbReference type="FunFam" id="1.20.1250.20:FF:000057">
    <property type="entry name" value="MFS general substrate transporter"/>
    <property type="match status" value="1"/>
</dbReference>
<keyword evidence="3 6" id="KW-0812">Transmembrane</keyword>
<keyword evidence="5 6" id="KW-0472">Membrane</keyword>
<reference evidence="8 9" key="2">
    <citation type="journal article" date="2012" name="PLoS Pathog.">
        <title>Diverse lifestyles and strategies of plant pathogenesis encoded in the genomes of eighteen Dothideomycetes fungi.</title>
        <authorList>
            <person name="Ohm R.A."/>
            <person name="Feau N."/>
            <person name="Henrissat B."/>
            <person name="Schoch C.L."/>
            <person name="Horwitz B.A."/>
            <person name="Barry K.W."/>
            <person name="Condon B.J."/>
            <person name="Copeland A.C."/>
            <person name="Dhillon B."/>
            <person name="Glaser F."/>
            <person name="Hesse C.N."/>
            <person name="Kosti I."/>
            <person name="LaButti K."/>
            <person name="Lindquist E.A."/>
            <person name="Lucas S."/>
            <person name="Salamov A.A."/>
            <person name="Bradshaw R.E."/>
            <person name="Ciuffetti L."/>
            <person name="Hamelin R.C."/>
            <person name="Kema G.H.J."/>
            <person name="Lawrence C."/>
            <person name="Scott J.A."/>
            <person name="Spatafora J.W."/>
            <person name="Turgeon B.G."/>
            <person name="de Wit P.J.G.M."/>
            <person name="Zhong S."/>
            <person name="Goodwin S.B."/>
            <person name="Grigoriev I.V."/>
        </authorList>
    </citation>
    <scope>NUCLEOTIDE SEQUENCE [LARGE SCALE GENOMIC DNA]</scope>
    <source>
        <strain evidence="9">NZE10 / CBS 128990</strain>
    </source>
</reference>
<dbReference type="FunFam" id="1.20.1250.20:FF:000013">
    <property type="entry name" value="MFS general substrate transporter"/>
    <property type="match status" value="1"/>
</dbReference>
<evidence type="ECO:0000259" key="7">
    <source>
        <dbReference type="PROSITE" id="PS50850"/>
    </source>
</evidence>
<organism evidence="8 9">
    <name type="scientific">Dothistroma septosporum (strain NZE10 / CBS 128990)</name>
    <name type="common">Red band needle blight fungus</name>
    <name type="synonym">Mycosphaerella pini</name>
    <dbReference type="NCBI Taxonomy" id="675120"/>
    <lineage>
        <taxon>Eukaryota</taxon>
        <taxon>Fungi</taxon>
        <taxon>Dikarya</taxon>
        <taxon>Ascomycota</taxon>
        <taxon>Pezizomycotina</taxon>
        <taxon>Dothideomycetes</taxon>
        <taxon>Dothideomycetidae</taxon>
        <taxon>Mycosphaerellales</taxon>
        <taxon>Mycosphaerellaceae</taxon>
        <taxon>Dothistroma</taxon>
    </lineage>
</organism>
<proteinExistence type="predicted"/>
<dbReference type="AlphaFoldDB" id="N1PGP2"/>
<feature type="transmembrane region" description="Helical" evidence="6">
    <location>
        <begin position="129"/>
        <end position="148"/>
    </location>
</feature>
<feature type="domain" description="Major facilitator superfamily (MFS) profile" evidence="7">
    <location>
        <begin position="63"/>
        <end position="487"/>
    </location>
</feature>
<dbReference type="PANTHER" id="PTHR43791">
    <property type="entry name" value="PERMEASE-RELATED"/>
    <property type="match status" value="1"/>
</dbReference>
<feature type="transmembrane region" description="Helical" evidence="6">
    <location>
        <begin position="223"/>
        <end position="244"/>
    </location>
</feature>
<sequence length="487" mass="54340">MATDYDMENQKSHDQQIEKLHHLERVNNLSEESGQPASADYAGAHEKTDPEEIKLVRKLDLWITPTLFVLFFLNFLDRNAIALTALDGIKKELHLTGSEFQTCVSILYVGYILGQVPSNMILTRVRPSLYIPSCMAAWAVVSTLTCLAQDFKGMLICRFFLGVTEAPFYPAAMYLLSSFYTRKELSMRISLLICGNVLSTAFAGLIALGIFQLEGDAGLAGWRWLFLIQGVITFVVAIGSAFTLPDEPLKTRWLTQEQRTLAHNRILDDTVNVQASTSTWQGLKDALKDYRLWAFIFALHAEKVTLGFKNFLPQVVETLGFGRTISLVLTCPPYLIAVFIMVGLSYSSGHFNERTWHIFVGKSTAAIGFIIAASTLNIGARYFAIILFVGAINAVDGIIYGWIAVTCGQTKEKKACALALSNAVSNAAMIWSPYLYTDPPRYLKPMIANACLSVFVALCALFLKWLLKRANKKLRERNAEAHVFYAY</sequence>
<dbReference type="InterPro" id="IPR011701">
    <property type="entry name" value="MFS"/>
</dbReference>
<dbReference type="GO" id="GO:0016020">
    <property type="term" value="C:membrane"/>
    <property type="evidence" value="ECO:0007669"/>
    <property type="project" value="UniProtKB-SubCell"/>
</dbReference>
<evidence type="ECO:0000313" key="8">
    <source>
        <dbReference type="EMBL" id="EME40501.1"/>
    </source>
</evidence>
<evidence type="ECO:0000256" key="2">
    <source>
        <dbReference type="ARBA" id="ARBA00022448"/>
    </source>
</evidence>
<feature type="transmembrane region" description="Helical" evidence="6">
    <location>
        <begin position="189"/>
        <end position="211"/>
    </location>
</feature>
<feature type="transmembrane region" description="Helical" evidence="6">
    <location>
        <begin position="356"/>
        <end position="376"/>
    </location>
</feature>
<evidence type="ECO:0000313" key="9">
    <source>
        <dbReference type="Proteomes" id="UP000016933"/>
    </source>
</evidence>
<keyword evidence="4 6" id="KW-1133">Transmembrane helix</keyword>
<dbReference type="HOGENOM" id="CLU_001265_0_1_1"/>
<dbReference type="EMBL" id="KB446543">
    <property type="protein sequence ID" value="EME40501.1"/>
    <property type="molecule type" value="Genomic_DNA"/>
</dbReference>
<dbReference type="OMA" id="RVWHITI"/>
<evidence type="ECO:0000256" key="3">
    <source>
        <dbReference type="ARBA" id="ARBA00022692"/>
    </source>
</evidence>
<evidence type="ECO:0000256" key="4">
    <source>
        <dbReference type="ARBA" id="ARBA00022989"/>
    </source>
</evidence>
<feature type="transmembrane region" description="Helical" evidence="6">
    <location>
        <begin position="325"/>
        <end position="344"/>
    </location>
</feature>
<gene>
    <name evidence="8" type="ORF">DOTSEDRAFT_74162</name>
</gene>
<feature type="transmembrane region" description="Helical" evidence="6">
    <location>
        <begin position="382"/>
        <end position="403"/>
    </location>
</feature>
<evidence type="ECO:0000256" key="5">
    <source>
        <dbReference type="ARBA" id="ARBA00023136"/>
    </source>
</evidence>
<reference evidence="9" key="1">
    <citation type="journal article" date="2012" name="PLoS Genet.">
        <title>The genomes of the fungal plant pathogens Cladosporium fulvum and Dothistroma septosporum reveal adaptation to different hosts and lifestyles but also signatures of common ancestry.</title>
        <authorList>
            <person name="de Wit P.J.G.M."/>
            <person name="van der Burgt A."/>
            <person name="Oekmen B."/>
            <person name="Stergiopoulos I."/>
            <person name="Abd-Elsalam K.A."/>
            <person name="Aerts A.L."/>
            <person name="Bahkali A.H."/>
            <person name="Beenen H.G."/>
            <person name="Chettri P."/>
            <person name="Cox M.P."/>
            <person name="Datema E."/>
            <person name="de Vries R.P."/>
            <person name="Dhillon B."/>
            <person name="Ganley A.R."/>
            <person name="Griffiths S.A."/>
            <person name="Guo Y."/>
            <person name="Hamelin R.C."/>
            <person name="Henrissat B."/>
            <person name="Kabir M.S."/>
            <person name="Jashni M.K."/>
            <person name="Kema G."/>
            <person name="Klaubauf S."/>
            <person name="Lapidus A."/>
            <person name="Levasseur A."/>
            <person name="Lindquist E."/>
            <person name="Mehrabi R."/>
            <person name="Ohm R.A."/>
            <person name="Owen T.J."/>
            <person name="Salamov A."/>
            <person name="Schwelm A."/>
            <person name="Schijlen E."/>
            <person name="Sun H."/>
            <person name="van den Burg H.A."/>
            <person name="van Ham R.C.H.J."/>
            <person name="Zhang S."/>
            <person name="Goodwin S.B."/>
            <person name="Grigoriev I.V."/>
            <person name="Collemare J."/>
            <person name="Bradshaw R.E."/>
        </authorList>
    </citation>
    <scope>NUCLEOTIDE SEQUENCE [LARGE SCALE GENOMIC DNA]</scope>
    <source>
        <strain evidence="9">NZE10 / CBS 128990</strain>
    </source>
</reference>
<dbReference type="SUPFAM" id="SSF103473">
    <property type="entry name" value="MFS general substrate transporter"/>
    <property type="match status" value="1"/>
</dbReference>
<dbReference type="InterPro" id="IPR036259">
    <property type="entry name" value="MFS_trans_sf"/>
</dbReference>
<dbReference type="Proteomes" id="UP000016933">
    <property type="component" value="Unassembled WGS sequence"/>
</dbReference>
<dbReference type="eggNOG" id="KOG2533">
    <property type="taxonomic scope" value="Eukaryota"/>
</dbReference>